<dbReference type="SUPFAM" id="SSF55136">
    <property type="entry name" value="Probable bacterial effector-binding domain"/>
    <property type="match status" value="1"/>
</dbReference>
<feature type="domain" description="AraC effector-binding" evidence="3">
    <location>
        <begin position="78"/>
        <end position="231"/>
    </location>
</feature>
<dbReference type="Gene3D" id="3.20.80.10">
    <property type="entry name" value="Regulatory factor, effector binding domain"/>
    <property type="match status" value="1"/>
</dbReference>
<evidence type="ECO:0000313" key="5">
    <source>
        <dbReference type="Proteomes" id="UP000198755"/>
    </source>
</evidence>
<feature type="region of interest" description="Disordered" evidence="1">
    <location>
        <begin position="35"/>
        <end position="81"/>
    </location>
</feature>
<keyword evidence="2" id="KW-0732">Signal</keyword>
<evidence type="ECO:0000256" key="1">
    <source>
        <dbReference type="SAM" id="MobiDB-lite"/>
    </source>
</evidence>
<dbReference type="Proteomes" id="UP000198755">
    <property type="component" value="Unassembled WGS sequence"/>
</dbReference>
<dbReference type="STRING" id="1612308.SAMN05444581_107127"/>
<dbReference type="InterPro" id="IPR010499">
    <property type="entry name" value="AraC_E-bd"/>
</dbReference>
<dbReference type="AlphaFoldDB" id="A0A1I3Z7G0"/>
<sequence length="231" mass="24285">MGNGEMKRSAKIALACCMALVVLGFSPLRVSAQTPPAAPAAAQNAAPAKAAGDSAAPAPAPAPDSDQSQPPPGVPSDASAQTLDVPARPVAYLTGEGEWSKGFKTIMGAIEKVNAAMKTAGLTAAGHPFTVFLSTDDNNFHFEAMVPLAEKPAGKTELTDSVKIKDSPSGKALKFLHRGAYDDIDSTYDLITAFMDEKGLDSKNMFIEEYLTDTKEPEDSGFEADIYVFLK</sequence>
<dbReference type="InterPro" id="IPR029442">
    <property type="entry name" value="GyrI-like"/>
</dbReference>
<dbReference type="EMBL" id="FOSN01000007">
    <property type="protein sequence ID" value="SFK39992.1"/>
    <property type="molecule type" value="Genomic_DNA"/>
</dbReference>
<feature type="signal peptide" evidence="2">
    <location>
        <begin position="1"/>
        <end position="32"/>
    </location>
</feature>
<feature type="compositionally biased region" description="Low complexity" evidence="1">
    <location>
        <begin position="35"/>
        <end position="68"/>
    </location>
</feature>
<dbReference type="OrthoDB" id="8449526at2"/>
<proteinExistence type="predicted"/>
<name>A0A1I3Z7G0_9HYPH</name>
<evidence type="ECO:0000259" key="3">
    <source>
        <dbReference type="SMART" id="SM00871"/>
    </source>
</evidence>
<keyword evidence="5" id="KW-1185">Reference proteome</keyword>
<organism evidence="4 5">
    <name type="scientific">Methylocapsa palsarum</name>
    <dbReference type="NCBI Taxonomy" id="1612308"/>
    <lineage>
        <taxon>Bacteria</taxon>
        <taxon>Pseudomonadati</taxon>
        <taxon>Pseudomonadota</taxon>
        <taxon>Alphaproteobacteria</taxon>
        <taxon>Hyphomicrobiales</taxon>
        <taxon>Beijerinckiaceae</taxon>
        <taxon>Methylocapsa</taxon>
    </lineage>
</organism>
<evidence type="ECO:0000256" key="2">
    <source>
        <dbReference type="SAM" id="SignalP"/>
    </source>
</evidence>
<dbReference type="SMART" id="SM00871">
    <property type="entry name" value="AraC_E_bind"/>
    <property type="match status" value="1"/>
</dbReference>
<dbReference type="RefSeq" id="WP_091681614.1">
    <property type="nucleotide sequence ID" value="NZ_FOSN01000007.1"/>
</dbReference>
<reference evidence="4 5" key="1">
    <citation type="submission" date="2016-10" db="EMBL/GenBank/DDBJ databases">
        <authorList>
            <person name="de Groot N.N."/>
        </authorList>
    </citation>
    <scope>NUCLEOTIDE SEQUENCE [LARGE SCALE GENOMIC DNA]</scope>
    <source>
        <strain evidence="4 5">NE2</strain>
    </source>
</reference>
<accession>A0A1I3Z7G0</accession>
<dbReference type="InterPro" id="IPR011256">
    <property type="entry name" value="Reg_factor_effector_dom_sf"/>
</dbReference>
<feature type="chain" id="PRO_5011687574" evidence="2">
    <location>
        <begin position="33"/>
        <end position="231"/>
    </location>
</feature>
<evidence type="ECO:0000313" key="4">
    <source>
        <dbReference type="EMBL" id="SFK39992.1"/>
    </source>
</evidence>
<protein>
    <submittedName>
        <fullName evidence="4">Effector-binding domain-containing protein</fullName>
    </submittedName>
</protein>
<gene>
    <name evidence="4" type="ORF">SAMN05444581_107127</name>
</gene>
<dbReference type="Pfam" id="PF06445">
    <property type="entry name" value="GyrI-like"/>
    <property type="match status" value="1"/>
</dbReference>